<dbReference type="PRINTS" id="PR00455">
    <property type="entry name" value="HTHTETR"/>
</dbReference>
<organism evidence="4 5">
    <name type="scientific">Armatimonas rosea</name>
    <dbReference type="NCBI Taxonomy" id="685828"/>
    <lineage>
        <taxon>Bacteria</taxon>
        <taxon>Bacillati</taxon>
        <taxon>Armatimonadota</taxon>
        <taxon>Armatimonadia</taxon>
        <taxon>Armatimonadales</taxon>
        <taxon>Armatimonadaceae</taxon>
        <taxon>Armatimonas</taxon>
    </lineage>
</organism>
<dbReference type="RefSeq" id="WP_184199606.1">
    <property type="nucleotide sequence ID" value="NZ_JACHGW010000003.1"/>
</dbReference>
<dbReference type="Gene3D" id="1.10.357.10">
    <property type="entry name" value="Tetracycline Repressor, domain 2"/>
    <property type="match status" value="1"/>
</dbReference>
<name>A0A7W9SS35_ARMRO</name>
<reference evidence="4 5" key="1">
    <citation type="submission" date="2020-08" db="EMBL/GenBank/DDBJ databases">
        <title>Genomic Encyclopedia of Type Strains, Phase IV (KMG-IV): sequencing the most valuable type-strain genomes for metagenomic binning, comparative biology and taxonomic classification.</title>
        <authorList>
            <person name="Goeker M."/>
        </authorList>
    </citation>
    <scope>NUCLEOTIDE SEQUENCE [LARGE SCALE GENOMIC DNA]</scope>
    <source>
        <strain evidence="4 5">DSM 23562</strain>
    </source>
</reference>
<feature type="domain" description="HTH tetR-type" evidence="3">
    <location>
        <begin position="12"/>
        <end position="73"/>
    </location>
</feature>
<dbReference type="InterPro" id="IPR036271">
    <property type="entry name" value="Tet_transcr_reg_TetR-rel_C_sf"/>
</dbReference>
<dbReference type="Pfam" id="PF14246">
    <property type="entry name" value="TetR_C_7"/>
    <property type="match status" value="1"/>
</dbReference>
<dbReference type="Pfam" id="PF00440">
    <property type="entry name" value="TetR_N"/>
    <property type="match status" value="1"/>
</dbReference>
<dbReference type="Gene3D" id="1.10.10.60">
    <property type="entry name" value="Homeodomain-like"/>
    <property type="match status" value="1"/>
</dbReference>
<dbReference type="Proteomes" id="UP000520814">
    <property type="component" value="Unassembled WGS sequence"/>
</dbReference>
<dbReference type="InterPro" id="IPR001647">
    <property type="entry name" value="HTH_TetR"/>
</dbReference>
<dbReference type="PROSITE" id="PS50977">
    <property type="entry name" value="HTH_TETR_2"/>
    <property type="match status" value="1"/>
</dbReference>
<evidence type="ECO:0000313" key="5">
    <source>
        <dbReference type="Proteomes" id="UP000520814"/>
    </source>
</evidence>
<proteinExistence type="predicted"/>
<keyword evidence="1 2" id="KW-0238">DNA-binding</keyword>
<dbReference type="EMBL" id="JACHGW010000003">
    <property type="protein sequence ID" value="MBB6051815.1"/>
    <property type="molecule type" value="Genomic_DNA"/>
</dbReference>
<evidence type="ECO:0000256" key="2">
    <source>
        <dbReference type="PROSITE-ProRule" id="PRU00335"/>
    </source>
</evidence>
<evidence type="ECO:0000259" key="3">
    <source>
        <dbReference type="PROSITE" id="PS50977"/>
    </source>
</evidence>
<dbReference type="PANTHER" id="PTHR30055">
    <property type="entry name" value="HTH-TYPE TRANSCRIPTIONAL REGULATOR RUTR"/>
    <property type="match status" value="1"/>
</dbReference>
<comment type="caution">
    <text evidence="2">Lacks conserved residue(s) required for the propagation of feature annotation.</text>
</comment>
<sequence length="213" mass="24211">MSNPTRKHLPPEERREQIIDAALEVFSEKGFEGTSNKEVARVAGIASPGLIYHYFTDKLELLREALLSRMPQPPPVTFDPSRPLKDVLYEITGMVLRDLSNPKTVKLMRVLMGEALRRPEFARLMTEAMEKQVFARLEGIFRTHIENGTLRVDLDPTLTTIRFMGAMFHFFFSREVMQIPSAQALELDKVRFQLVDDFLQGTLASPSPSSTEG</sequence>
<dbReference type="GO" id="GO:0003700">
    <property type="term" value="F:DNA-binding transcription factor activity"/>
    <property type="evidence" value="ECO:0007669"/>
    <property type="project" value="TreeGrafter"/>
</dbReference>
<protein>
    <submittedName>
        <fullName evidence="4">AcrR family transcriptional regulator</fullName>
    </submittedName>
</protein>
<evidence type="ECO:0000256" key="1">
    <source>
        <dbReference type="ARBA" id="ARBA00023125"/>
    </source>
</evidence>
<dbReference type="SUPFAM" id="SSF48498">
    <property type="entry name" value="Tetracyclin repressor-like, C-terminal domain"/>
    <property type="match status" value="1"/>
</dbReference>
<dbReference type="InterPro" id="IPR039536">
    <property type="entry name" value="TetR_C_Proteobacteria"/>
</dbReference>
<dbReference type="GO" id="GO:0000976">
    <property type="term" value="F:transcription cis-regulatory region binding"/>
    <property type="evidence" value="ECO:0007669"/>
    <property type="project" value="TreeGrafter"/>
</dbReference>
<gene>
    <name evidence="4" type="ORF">HNQ39_003625</name>
</gene>
<evidence type="ECO:0000313" key="4">
    <source>
        <dbReference type="EMBL" id="MBB6051815.1"/>
    </source>
</evidence>
<accession>A0A7W9SS35</accession>
<comment type="caution">
    <text evidence="4">The sequence shown here is derived from an EMBL/GenBank/DDBJ whole genome shotgun (WGS) entry which is preliminary data.</text>
</comment>
<keyword evidence="5" id="KW-1185">Reference proteome</keyword>
<dbReference type="InterPro" id="IPR009057">
    <property type="entry name" value="Homeodomain-like_sf"/>
</dbReference>
<dbReference type="PANTHER" id="PTHR30055:SF226">
    <property type="entry name" value="HTH-TYPE TRANSCRIPTIONAL REGULATOR PKSA"/>
    <property type="match status" value="1"/>
</dbReference>
<dbReference type="SUPFAM" id="SSF46689">
    <property type="entry name" value="Homeodomain-like"/>
    <property type="match status" value="1"/>
</dbReference>
<dbReference type="InterPro" id="IPR050109">
    <property type="entry name" value="HTH-type_TetR-like_transc_reg"/>
</dbReference>
<dbReference type="AlphaFoldDB" id="A0A7W9SS35"/>